<reference evidence="3" key="1">
    <citation type="submission" date="2022-03" db="EMBL/GenBank/DDBJ databases">
        <authorList>
            <person name="Martin H S."/>
        </authorList>
    </citation>
    <scope>NUCLEOTIDE SEQUENCE</scope>
</reference>
<dbReference type="InterPro" id="IPR000742">
    <property type="entry name" value="EGF"/>
</dbReference>
<proteinExistence type="predicted"/>
<evidence type="ECO:0000313" key="4">
    <source>
        <dbReference type="Proteomes" id="UP000837857"/>
    </source>
</evidence>
<dbReference type="PROSITE" id="PS50026">
    <property type="entry name" value="EGF_3"/>
    <property type="match status" value="1"/>
</dbReference>
<feature type="non-terminal residue" evidence="3">
    <location>
        <position position="198"/>
    </location>
</feature>
<keyword evidence="1" id="KW-0245">EGF-like domain</keyword>
<name>A0ABN8J399_9NEOP</name>
<organism evidence="3 4">
    <name type="scientific">Iphiclides podalirius</name>
    <name type="common">scarce swallowtail</name>
    <dbReference type="NCBI Taxonomy" id="110791"/>
    <lineage>
        <taxon>Eukaryota</taxon>
        <taxon>Metazoa</taxon>
        <taxon>Ecdysozoa</taxon>
        <taxon>Arthropoda</taxon>
        <taxon>Hexapoda</taxon>
        <taxon>Insecta</taxon>
        <taxon>Pterygota</taxon>
        <taxon>Neoptera</taxon>
        <taxon>Endopterygota</taxon>
        <taxon>Lepidoptera</taxon>
        <taxon>Glossata</taxon>
        <taxon>Ditrysia</taxon>
        <taxon>Papilionoidea</taxon>
        <taxon>Papilionidae</taxon>
        <taxon>Papilioninae</taxon>
        <taxon>Iphiclides</taxon>
    </lineage>
</organism>
<dbReference type="EMBL" id="OW152819">
    <property type="protein sequence ID" value="CAH2073963.1"/>
    <property type="molecule type" value="Genomic_DNA"/>
</dbReference>
<keyword evidence="4" id="KW-1185">Reference proteome</keyword>
<dbReference type="Proteomes" id="UP000837857">
    <property type="component" value="Chromosome 7"/>
</dbReference>
<evidence type="ECO:0000259" key="2">
    <source>
        <dbReference type="PROSITE" id="PS50026"/>
    </source>
</evidence>
<comment type="caution">
    <text evidence="1">Lacks conserved residue(s) required for the propagation of feature annotation.</text>
</comment>
<gene>
    <name evidence="3" type="ORF">IPOD504_LOCUS15870</name>
</gene>
<evidence type="ECO:0000256" key="1">
    <source>
        <dbReference type="PROSITE-ProRule" id="PRU00076"/>
    </source>
</evidence>
<evidence type="ECO:0000313" key="3">
    <source>
        <dbReference type="EMBL" id="CAH2073963.1"/>
    </source>
</evidence>
<dbReference type="PROSITE" id="PS01186">
    <property type="entry name" value="EGF_2"/>
    <property type="match status" value="1"/>
</dbReference>
<accession>A0ABN8J399</accession>
<dbReference type="Gene3D" id="2.10.25.10">
    <property type="entry name" value="Laminin"/>
    <property type="match status" value="1"/>
</dbReference>
<feature type="domain" description="EGF-like" evidence="2">
    <location>
        <begin position="59"/>
        <end position="98"/>
    </location>
</feature>
<dbReference type="PANTHER" id="PTHR22963:SF39">
    <property type="entry name" value="DUMPY"/>
    <property type="match status" value="1"/>
</dbReference>
<protein>
    <recommendedName>
        <fullName evidence="2">EGF-like domain-containing protein</fullName>
    </recommendedName>
</protein>
<sequence>MKDTQATHSQDVHILSKHQQQPAPQILVIHPHVALMPNVITDSVLVFKIIVCVPQNDIVEKPCDPSPCGANAICSQRDNAGACSCLEGFYGNPYDGCRPECVHVAIEQNAEFKTIYQYAVALPAFRAILSFNVLKRKLRTCHHPILVIRHRVEAMLCVMREFAHVLLDILVTHIKAVDLNVVLTVNVLLLARAKEASA</sequence>
<dbReference type="PANTHER" id="PTHR22963">
    <property type="entry name" value="ENDOGLIN-RELATED"/>
    <property type="match status" value="1"/>
</dbReference>